<sequence>MVSNQKLVKIASLGGLITATTGYIFYYRIQCDIKKSETYKDVMNTLREHKKAVPYLGEPISLGRITYGDGHRILEHEDTKIPQNYKWFKVPLTGTNTKGKLYYEVTWNRKLENKLEASKIEITFDNIPGKTFVIRQCEIS</sequence>
<dbReference type="AlphaFoldDB" id="A0A151HYH4"/>
<dbReference type="EMBL" id="KQ976723">
    <property type="protein sequence ID" value="KYM76675.1"/>
    <property type="molecule type" value="Genomic_DNA"/>
</dbReference>
<dbReference type="PANTHER" id="PTHR47148">
    <property type="entry name" value="CYTOCHROME C OXIDASE ASSEMBLY FACTOR 1 HOMOLOG"/>
    <property type="match status" value="1"/>
</dbReference>
<evidence type="ECO:0000313" key="2">
    <source>
        <dbReference type="EMBL" id="KYM76675.1"/>
    </source>
</evidence>
<accession>A0A151HYH4</accession>
<dbReference type="InterPro" id="IPR014807">
    <property type="entry name" value="Coa1"/>
</dbReference>
<protein>
    <recommendedName>
        <fullName evidence="4">Mitochondrial import inner membrane translocase subunit Tim21</fullName>
    </recommendedName>
</protein>
<organism evidence="2 3">
    <name type="scientific">Atta colombica</name>
    <dbReference type="NCBI Taxonomy" id="520822"/>
    <lineage>
        <taxon>Eukaryota</taxon>
        <taxon>Metazoa</taxon>
        <taxon>Ecdysozoa</taxon>
        <taxon>Arthropoda</taxon>
        <taxon>Hexapoda</taxon>
        <taxon>Insecta</taxon>
        <taxon>Pterygota</taxon>
        <taxon>Neoptera</taxon>
        <taxon>Endopterygota</taxon>
        <taxon>Hymenoptera</taxon>
        <taxon>Apocrita</taxon>
        <taxon>Aculeata</taxon>
        <taxon>Formicoidea</taxon>
        <taxon>Formicidae</taxon>
        <taxon>Myrmicinae</taxon>
        <taxon>Atta</taxon>
    </lineage>
</organism>
<dbReference type="PANTHER" id="PTHR47148:SF1">
    <property type="entry name" value="CYTOCHROME C OXIDASE ASSEMBLY FACTOR 1 HOMOLOG"/>
    <property type="match status" value="1"/>
</dbReference>
<keyword evidence="1" id="KW-0812">Transmembrane</keyword>
<evidence type="ECO:0000256" key="1">
    <source>
        <dbReference type="SAM" id="Phobius"/>
    </source>
</evidence>
<keyword evidence="3" id="KW-1185">Reference proteome</keyword>
<dbReference type="STRING" id="520822.A0A151HYH4"/>
<dbReference type="GO" id="GO:0005743">
    <property type="term" value="C:mitochondrial inner membrane"/>
    <property type="evidence" value="ECO:0007669"/>
    <property type="project" value="TreeGrafter"/>
</dbReference>
<dbReference type="GO" id="GO:0032981">
    <property type="term" value="P:mitochondrial respiratory chain complex I assembly"/>
    <property type="evidence" value="ECO:0007669"/>
    <property type="project" value="TreeGrafter"/>
</dbReference>
<proteinExistence type="predicted"/>
<dbReference type="Proteomes" id="UP000078540">
    <property type="component" value="Unassembled WGS sequence"/>
</dbReference>
<evidence type="ECO:0000313" key="3">
    <source>
        <dbReference type="Proteomes" id="UP000078540"/>
    </source>
</evidence>
<gene>
    <name evidence="2" type="ORF">ALC53_12913</name>
</gene>
<dbReference type="GO" id="GO:0033617">
    <property type="term" value="P:mitochondrial respiratory chain complex IV assembly"/>
    <property type="evidence" value="ECO:0007669"/>
    <property type="project" value="TreeGrafter"/>
</dbReference>
<name>A0A151HYH4_9HYME</name>
<dbReference type="KEGG" id="acoc:108692527"/>
<dbReference type="Pfam" id="PF08695">
    <property type="entry name" value="Coa1"/>
    <property type="match status" value="1"/>
</dbReference>
<evidence type="ECO:0008006" key="4">
    <source>
        <dbReference type="Google" id="ProtNLM"/>
    </source>
</evidence>
<reference evidence="2 3" key="1">
    <citation type="submission" date="2015-09" db="EMBL/GenBank/DDBJ databases">
        <title>Atta colombica WGS genome.</title>
        <authorList>
            <person name="Nygaard S."/>
            <person name="Hu H."/>
            <person name="Boomsma J."/>
            <person name="Zhang G."/>
        </authorList>
    </citation>
    <scope>NUCLEOTIDE SEQUENCE [LARGE SCALE GENOMIC DNA]</scope>
    <source>
        <strain evidence="2">Treedump-2</strain>
        <tissue evidence="2">Whole body</tissue>
    </source>
</reference>
<keyword evidence="1" id="KW-1133">Transmembrane helix</keyword>
<keyword evidence="1" id="KW-0472">Membrane</keyword>
<feature type="transmembrane region" description="Helical" evidence="1">
    <location>
        <begin position="7"/>
        <end position="26"/>
    </location>
</feature>